<protein>
    <submittedName>
        <fullName evidence="2">Uncharacterized protein</fullName>
    </submittedName>
</protein>
<reference evidence="2 3" key="1">
    <citation type="journal article" date="2011" name="J. Bacteriol.">
        <title>Complete genome sequence and updated annotation of Desulfovibrio alaskensis G20.</title>
        <authorList>
            <person name="Hauser L.J."/>
            <person name="Land M.L."/>
            <person name="Brown S.D."/>
            <person name="Larimer F."/>
            <person name="Keller K.L."/>
            <person name="Rapp-Giles B.J."/>
            <person name="Price M.N."/>
            <person name="Lin M."/>
            <person name="Bruce D.C."/>
            <person name="Detter J.C."/>
            <person name="Tapia R."/>
            <person name="Han C.S."/>
            <person name="Goodwin L.A."/>
            <person name="Cheng J.F."/>
            <person name="Pitluck S."/>
            <person name="Copeland A."/>
            <person name="Lucas S."/>
            <person name="Nolan M."/>
            <person name="Lapidus A.L."/>
            <person name="Palumbo A.V."/>
            <person name="Wall J.D."/>
        </authorList>
    </citation>
    <scope>NUCLEOTIDE SEQUENCE [LARGE SCALE GENOMIC DNA]</scope>
    <source>
        <strain evidence="3">ATCC BAA 1058 / DSM 17464 / G20</strain>
    </source>
</reference>
<keyword evidence="1" id="KW-0812">Transmembrane</keyword>
<dbReference type="Proteomes" id="UP000002710">
    <property type="component" value="Chromosome"/>
</dbReference>
<organism evidence="2 3">
    <name type="scientific">Oleidesulfovibrio alaskensis (strain ATCC BAA-1058 / DSM 17464 / G20)</name>
    <name type="common">Desulfovibrio alaskensis</name>
    <dbReference type="NCBI Taxonomy" id="207559"/>
    <lineage>
        <taxon>Bacteria</taxon>
        <taxon>Pseudomonadati</taxon>
        <taxon>Thermodesulfobacteriota</taxon>
        <taxon>Desulfovibrionia</taxon>
        <taxon>Desulfovibrionales</taxon>
        <taxon>Desulfovibrionaceae</taxon>
        <taxon>Oleidesulfovibrio</taxon>
    </lineage>
</organism>
<feature type="transmembrane region" description="Helical" evidence="1">
    <location>
        <begin position="33"/>
        <end position="51"/>
    </location>
</feature>
<keyword evidence="1" id="KW-1133">Transmembrane helix</keyword>
<sequence>MKMNKVFLGLVASFLGLLLYYLVMHRIEGPQAIYKYSFLIVAMFSLATMVIQTGKSAERASVAQKSEASASASATKEPSYRSTACTFLICVTFIFSFSMFLNTW</sequence>
<dbReference type="AlphaFoldDB" id="Q30WK8"/>
<evidence type="ECO:0000256" key="1">
    <source>
        <dbReference type="SAM" id="Phobius"/>
    </source>
</evidence>
<dbReference type="HOGENOM" id="CLU_2245551_0_0_7"/>
<feature type="transmembrane region" description="Helical" evidence="1">
    <location>
        <begin position="83"/>
        <end position="101"/>
    </location>
</feature>
<dbReference type="KEGG" id="dde:Dde_3144"/>
<keyword evidence="1" id="KW-0472">Membrane</keyword>
<keyword evidence="3" id="KW-1185">Reference proteome</keyword>
<accession>Q30WK8</accession>
<name>Q30WK8_OLEA2</name>
<gene>
    <name evidence="2" type="ordered locus">Dde_3144</name>
</gene>
<evidence type="ECO:0000313" key="3">
    <source>
        <dbReference type="Proteomes" id="UP000002710"/>
    </source>
</evidence>
<dbReference type="RefSeq" id="WP_011368894.1">
    <property type="nucleotide sequence ID" value="NC_007519.1"/>
</dbReference>
<feature type="transmembrane region" description="Helical" evidence="1">
    <location>
        <begin position="7"/>
        <end position="27"/>
    </location>
</feature>
<proteinExistence type="predicted"/>
<evidence type="ECO:0000313" key="2">
    <source>
        <dbReference type="EMBL" id="ABB39938.1"/>
    </source>
</evidence>
<dbReference type="EMBL" id="CP000112">
    <property type="protein sequence ID" value="ABB39938.1"/>
    <property type="molecule type" value="Genomic_DNA"/>
</dbReference>